<evidence type="ECO:0000313" key="3">
    <source>
        <dbReference type="Proteomes" id="UP000429232"/>
    </source>
</evidence>
<organism evidence="2 3">
    <name type="scientific">Mucilaginibacter ginkgonis</name>
    <dbReference type="NCBI Taxonomy" id="2682091"/>
    <lineage>
        <taxon>Bacteria</taxon>
        <taxon>Pseudomonadati</taxon>
        <taxon>Bacteroidota</taxon>
        <taxon>Sphingobacteriia</taxon>
        <taxon>Sphingobacteriales</taxon>
        <taxon>Sphingobacteriaceae</taxon>
        <taxon>Mucilaginibacter</taxon>
    </lineage>
</organism>
<dbReference type="KEGG" id="mgik:GO620_003285"/>
<dbReference type="InterPro" id="IPR024775">
    <property type="entry name" value="DinB-like"/>
</dbReference>
<sequence length="171" mass="19206">MDNVKLPEFWLRGPVEGVPGLLQPIAHALVQAQLEINELIKEFPQDLLWTKPAGLASPAFHLQHIAGVIDRMITYKHNLPLSEQQFDYLNKEGHLTDDVTVDKLLVILNHQIEKAIAELKATDVTTLTDFRGVGRKNLPSTVGGLLFHMAEHTMRHTGQLLVTVNVLKNWV</sequence>
<name>A0A6I4I3R6_9SPHI</name>
<accession>A0A6I4I3R6</accession>
<evidence type="ECO:0000313" key="2">
    <source>
        <dbReference type="EMBL" id="QQL50493.1"/>
    </source>
</evidence>
<dbReference type="InterPro" id="IPR034660">
    <property type="entry name" value="DinB/YfiT-like"/>
</dbReference>
<dbReference type="Proteomes" id="UP000429232">
    <property type="component" value="Chromosome"/>
</dbReference>
<dbReference type="EMBL" id="CP066775">
    <property type="protein sequence ID" value="QQL50493.1"/>
    <property type="molecule type" value="Genomic_DNA"/>
</dbReference>
<feature type="domain" description="DinB-like" evidence="1">
    <location>
        <begin position="29"/>
        <end position="160"/>
    </location>
</feature>
<dbReference type="AlphaFoldDB" id="A0A6I4I3R6"/>
<gene>
    <name evidence="2" type="ORF">GO620_003285</name>
</gene>
<dbReference type="RefSeq" id="WP_157526315.1">
    <property type="nucleotide sequence ID" value="NZ_CP066775.1"/>
</dbReference>
<keyword evidence="3" id="KW-1185">Reference proteome</keyword>
<evidence type="ECO:0000259" key="1">
    <source>
        <dbReference type="Pfam" id="PF12867"/>
    </source>
</evidence>
<dbReference type="Gene3D" id="1.20.120.450">
    <property type="entry name" value="dinb family like domain"/>
    <property type="match status" value="1"/>
</dbReference>
<proteinExistence type="predicted"/>
<dbReference type="Pfam" id="PF12867">
    <property type="entry name" value="DinB_2"/>
    <property type="match status" value="1"/>
</dbReference>
<reference evidence="2 3" key="1">
    <citation type="submission" date="2020-12" db="EMBL/GenBank/DDBJ databases">
        <title>HMF7856_wgs.fasta genome submission.</title>
        <authorList>
            <person name="Kang H."/>
            <person name="Kim H."/>
            <person name="Joh K."/>
        </authorList>
    </citation>
    <scope>NUCLEOTIDE SEQUENCE [LARGE SCALE GENOMIC DNA]</scope>
    <source>
        <strain evidence="2 3">HMF7856</strain>
    </source>
</reference>
<dbReference type="SUPFAM" id="SSF109854">
    <property type="entry name" value="DinB/YfiT-like putative metalloenzymes"/>
    <property type="match status" value="1"/>
</dbReference>
<protein>
    <submittedName>
        <fullName evidence="2">DinB family protein</fullName>
    </submittedName>
</protein>